<dbReference type="Gene3D" id="3.40.50.2300">
    <property type="match status" value="1"/>
</dbReference>
<comment type="subcellular location">
    <subcellularLocation>
        <location evidence="1">Cytoplasm</location>
    </subcellularLocation>
</comment>
<dbReference type="Pfam" id="PF00072">
    <property type="entry name" value="Response_reg"/>
    <property type="match status" value="1"/>
</dbReference>
<comment type="caution">
    <text evidence="13">The sequence shown here is derived from an EMBL/GenBank/DDBJ whole genome shotgun (WGS) entry which is preliminary data.</text>
</comment>
<feature type="domain" description="Response regulatory" evidence="12">
    <location>
        <begin position="3"/>
        <end position="120"/>
    </location>
</feature>
<gene>
    <name evidence="13" type="ORF">CE91St55_00800</name>
</gene>
<evidence type="ECO:0000313" key="13">
    <source>
        <dbReference type="EMBL" id="GKG98098.1"/>
    </source>
</evidence>
<evidence type="ECO:0000256" key="10">
    <source>
        <dbReference type="PROSITE-ProRule" id="PRU00169"/>
    </source>
</evidence>
<evidence type="ECO:0000256" key="3">
    <source>
        <dbReference type="ARBA" id="ARBA00022490"/>
    </source>
</evidence>
<dbReference type="SMART" id="SM00342">
    <property type="entry name" value="HTH_ARAC"/>
    <property type="match status" value="1"/>
</dbReference>
<dbReference type="Pfam" id="PF12833">
    <property type="entry name" value="HTH_18"/>
    <property type="match status" value="1"/>
</dbReference>
<feature type="domain" description="HTH araC/xylS-type" evidence="11">
    <location>
        <begin position="421"/>
        <end position="517"/>
    </location>
</feature>
<evidence type="ECO:0000259" key="12">
    <source>
        <dbReference type="PROSITE" id="PS50110"/>
    </source>
</evidence>
<dbReference type="Gene3D" id="1.10.10.60">
    <property type="entry name" value="Homeodomain-like"/>
    <property type="match status" value="2"/>
</dbReference>
<dbReference type="GO" id="GO:0003700">
    <property type="term" value="F:DNA-binding transcription factor activity"/>
    <property type="evidence" value="ECO:0007669"/>
    <property type="project" value="InterPro"/>
</dbReference>
<evidence type="ECO:0000256" key="5">
    <source>
        <dbReference type="ARBA" id="ARBA00023012"/>
    </source>
</evidence>
<evidence type="ECO:0000256" key="6">
    <source>
        <dbReference type="ARBA" id="ARBA00023015"/>
    </source>
</evidence>
<dbReference type="GO" id="GO:0000160">
    <property type="term" value="P:phosphorelay signal transduction system"/>
    <property type="evidence" value="ECO:0007669"/>
    <property type="project" value="UniProtKB-KW"/>
</dbReference>
<dbReference type="InterPro" id="IPR018060">
    <property type="entry name" value="HTH_AraC"/>
</dbReference>
<dbReference type="InterPro" id="IPR009057">
    <property type="entry name" value="Homeodomain-like_sf"/>
</dbReference>
<evidence type="ECO:0000256" key="9">
    <source>
        <dbReference type="ARBA" id="ARBA00024867"/>
    </source>
</evidence>
<keyword evidence="4 10" id="KW-0597">Phosphoprotein</keyword>
<dbReference type="Proteomes" id="UP001055091">
    <property type="component" value="Unassembled WGS sequence"/>
</dbReference>
<keyword evidence="6" id="KW-0805">Transcription regulation</keyword>
<dbReference type="PANTHER" id="PTHR42713">
    <property type="entry name" value="HISTIDINE KINASE-RELATED"/>
    <property type="match status" value="1"/>
</dbReference>
<dbReference type="AlphaFoldDB" id="A0AA37JBU2"/>
<feature type="modified residue" description="4-aspartylphosphate" evidence="10">
    <location>
        <position position="55"/>
    </location>
</feature>
<keyword evidence="8" id="KW-0804">Transcription</keyword>
<keyword evidence="3" id="KW-0963">Cytoplasm</keyword>
<dbReference type="PROSITE" id="PS50110">
    <property type="entry name" value="RESPONSE_REGULATORY"/>
    <property type="match status" value="1"/>
</dbReference>
<protein>
    <recommendedName>
        <fullName evidence="2">Stage 0 sporulation protein A homolog</fullName>
    </recommendedName>
</protein>
<dbReference type="CDD" id="cd17536">
    <property type="entry name" value="REC_YesN-like"/>
    <property type="match status" value="1"/>
</dbReference>
<comment type="function">
    <text evidence="9">May play the central regulatory role in sporulation. It may be an element of the effector pathway responsible for the activation of sporulation genes in response to nutritional stress. Spo0A may act in concert with spo0H (a sigma factor) to control the expression of some genes that are critical to the sporulation process.</text>
</comment>
<dbReference type="PROSITE" id="PS01124">
    <property type="entry name" value="HTH_ARAC_FAMILY_2"/>
    <property type="match status" value="1"/>
</dbReference>
<dbReference type="PANTHER" id="PTHR42713:SF3">
    <property type="entry name" value="TRANSCRIPTIONAL REGULATORY PROTEIN HPTR"/>
    <property type="match status" value="1"/>
</dbReference>
<dbReference type="EMBL" id="BQNJ01000001">
    <property type="protein sequence ID" value="GKG98098.1"/>
    <property type="molecule type" value="Genomic_DNA"/>
</dbReference>
<accession>A0AA37JBU2</accession>
<dbReference type="SUPFAM" id="SSF46689">
    <property type="entry name" value="Homeodomain-like"/>
    <property type="match status" value="1"/>
</dbReference>
<dbReference type="GO" id="GO:0005737">
    <property type="term" value="C:cytoplasm"/>
    <property type="evidence" value="ECO:0007669"/>
    <property type="project" value="UniProtKB-SubCell"/>
</dbReference>
<dbReference type="SUPFAM" id="SSF52172">
    <property type="entry name" value="CheY-like"/>
    <property type="match status" value="1"/>
</dbReference>
<evidence type="ECO:0000256" key="4">
    <source>
        <dbReference type="ARBA" id="ARBA00022553"/>
    </source>
</evidence>
<dbReference type="InterPro" id="IPR018062">
    <property type="entry name" value="HTH_AraC-typ_CS"/>
</dbReference>
<keyword evidence="5" id="KW-0902">Two-component regulatory system</keyword>
<reference evidence="13" key="1">
    <citation type="submission" date="2022-01" db="EMBL/GenBank/DDBJ databases">
        <title>Novel bile acid biosynthetic pathways are enriched in the microbiome of centenarians.</title>
        <authorList>
            <person name="Sato Y."/>
            <person name="Atarashi K."/>
            <person name="Plichta R.D."/>
            <person name="Arai Y."/>
            <person name="Sasajima S."/>
            <person name="Kearney M.S."/>
            <person name="Suda W."/>
            <person name="Takeshita K."/>
            <person name="Sasaki T."/>
            <person name="Okamoto S."/>
            <person name="Skelly N.A."/>
            <person name="Okamura Y."/>
            <person name="Vlamakis H."/>
            <person name="Li Y."/>
            <person name="Tanoue T."/>
            <person name="Takei H."/>
            <person name="Nittono H."/>
            <person name="Narushima S."/>
            <person name="Irie J."/>
            <person name="Itoh H."/>
            <person name="Moriya K."/>
            <person name="Sugiura Y."/>
            <person name="Suematsu M."/>
            <person name="Moritoki N."/>
            <person name="Shibata S."/>
            <person name="Littman R.D."/>
            <person name="Fischbach A.M."/>
            <person name="Uwamino Y."/>
            <person name="Inoue T."/>
            <person name="Honda A."/>
            <person name="Hattori M."/>
            <person name="Murai T."/>
            <person name="Xavier J.R."/>
            <person name="Hirose N."/>
            <person name="Honda K."/>
        </authorList>
    </citation>
    <scope>NUCLEOTIDE SEQUENCE</scope>
    <source>
        <strain evidence="13">CE91-St55</strain>
    </source>
</reference>
<dbReference type="GO" id="GO:0043565">
    <property type="term" value="F:sequence-specific DNA binding"/>
    <property type="evidence" value="ECO:0007669"/>
    <property type="project" value="InterPro"/>
</dbReference>
<evidence type="ECO:0000313" key="14">
    <source>
        <dbReference type="Proteomes" id="UP001055091"/>
    </source>
</evidence>
<dbReference type="PROSITE" id="PS00041">
    <property type="entry name" value="HTH_ARAC_FAMILY_1"/>
    <property type="match status" value="1"/>
</dbReference>
<evidence type="ECO:0000256" key="8">
    <source>
        <dbReference type="ARBA" id="ARBA00023163"/>
    </source>
</evidence>
<dbReference type="InterPro" id="IPR051552">
    <property type="entry name" value="HptR"/>
</dbReference>
<dbReference type="InterPro" id="IPR001789">
    <property type="entry name" value="Sig_transdc_resp-reg_receiver"/>
</dbReference>
<evidence type="ECO:0000259" key="11">
    <source>
        <dbReference type="PROSITE" id="PS01124"/>
    </source>
</evidence>
<keyword evidence="7 13" id="KW-0238">DNA-binding</keyword>
<name>A0AA37JBU2_9FIRM</name>
<evidence type="ECO:0000256" key="2">
    <source>
        <dbReference type="ARBA" id="ARBA00018672"/>
    </source>
</evidence>
<evidence type="ECO:0000256" key="1">
    <source>
        <dbReference type="ARBA" id="ARBA00004496"/>
    </source>
</evidence>
<sequence>MYKVVLIDDNEIFLESLKKNGPWNETDCCLEGVAYDGISGKKMIEELRPDIIITDISMPEMDGLTMVEAIRKECPGSKILIITGYDKFEYAQKALQLKVNQILLKPVSLHDLQCALSAIGEEFKKEEERNNNFISLQKKLDLNKRNYEREQRKRMFQLLLTLPCCDQAWIDKQTEKHECYDGGYTIFVMPADQKSIIEKDSAVIESEMEKYRDIAPLIQIVSFVNSSYYITLVLYKKYMRKDKISYAEEKMRNILRDFGDQKEYLLSVTCADNHFYRMQDRYEKLILQLEERMYFLYETVAGDQLKFSESHIMTYFETVITNVKTSKYEDGVLALDKLVEEISQFYTPDLVLIRTALNGFSVLLVRAFDGMEYGETGAHGLMNGFNTVMNIKQAKEQLHAIYRECLKQRSGEDKKYSALVLAVLQYVRGNVYGDISLERTARYFNVSSGYLSGLVKKETGINYNQIVLQEKINAAKELLKHPEYSIEEIGEKIGYTNYISFYKAFKKATGMSPRECR</sequence>
<dbReference type="InterPro" id="IPR011006">
    <property type="entry name" value="CheY-like_superfamily"/>
</dbReference>
<organism evidence="13 14">
    <name type="scientific">Hungatella hathewayi</name>
    <dbReference type="NCBI Taxonomy" id="154046"/>
    <lineage>
        <taxon>Bacteria</taxon>
        <taxon>Bacillati</taxon>
        <taxon>Bacillota</taxon>
        <taxon>Clostridia</taxon>
        <taxon>Lachnospirales</taxon>
        <taxon>Lachnospiraceae</taxon>
        <taxon>Hungatella</taxon>
    </lineage>
</organism>
<dbReference type="RefSeq" id="WP_118041802.1">
    <property type="nucleotide sequence ID" value="NZ_BQNJ01000001.1"/>
</dbReference>
<proteinExistence type="predicted"/>
<evidence type="ECO:0000256" key="7">
    <source>
        <dbReference type="ARBA" id="ARBA00023125"/>
    </source>
</evidence>
<dbReference type="SMART" id="SM00448">
    <property type="entry name" value="REC"/>
    <property type="match status" value="1"/>
</dbReference>